<dbReference type="Pfam" id="PF06182">
    <property type="entry name" value="ABC2_membrane_6"/>
    <property type="match status" value="1"/>
</dbReference>
<organism evidence="2 3">
    <name type="scientific">Paenibacillus tyrfis</name>
    <dbReference type="NCBI Taxonomy" id="1501230"/>
    <lineage>
        <taxon>Bacteria</taxon>
        <taxon>Bacillati</taxon>
        <taxon>Bacillota</taxon>
        <taxon>Bacilli</taxon>
        <taxon>Bacillales</taxon>
        <taxon>Paenibacillaceae</taxon>
        <taxon>Paenibacillus</taxon>
    </lineage>
</organism>
<evidence type="ECO:0000256" key="1">
    <source>
        <dbReference type="SAM" id="Phobius"/>
    </source>
</evidence>
<protein>
    <submittedName>
        <fullName evidence="2">ABC transporter permease</fullName>
    </submittedName>
</protein>
<feature type="transmembrane region" description="Helical" evidence="1">
    <location>
        <begin position="186"/>
        <end position="205"/>
    </location>
</feature>
<keyword evidence="1" id="KW-0812">Transmembrane</keyword>
<dbReference type="PANTHER" id="PTHR36832">
    <property type="entry name" value="SLR1174 PROTEIN-RELATED"/>
    <property type="match status" value="1"/>
</dbReference>
<reference evidence="2 3" key="1">
    <citation type="submission" date="2014-06" db="EMBL/GenBank/DDBJ databases">
        <title>Draft genome sequence of Paenibacillus sp. MSt1.</title>
        <authorList>
            <person name="Aw Y.K."/>
            <person name="Ong K.S."/>
            <person name="Gan H.M."/>
            <person name="Lee S.M."/>
        </authorList>
    </citation>
    <scope>NUCLEOTIDE SEQUENCE [LARGE SCALE GENOMIC DNA]</scope>
    <source>
        <strain evidence="2 3">MSt1</strain>
    </source>
</reference>
<dbReference type="PANTHER" id="PTHR36832:SF1">
    <property type="entry name" value="SLR1174 PROTEIN"/>
    <property type="match status" value="1"/>
</dbReference>
<gene>
    <name evidence="2" type="ORF">ET33_31785</name>
</gene>
<keyword evidence="3" id="KW-1185">Reference proteome</keyword>
<evidence type="ECO:0000313" key="2">
    <source>
        <dbReference type="EMBL" id="KEQ26438.1"/>
    </source>
</evidence>
<feature type="transmembrane region" description="Helical" evidence="1">
    <location>
        <begin position="21"/>
        <end position="46"/>
    </location>
</feature>
<feature type="transmembrane region" description="Helical" evidence="1">
    <location>
        <begin position="118"/>
        <end position="138"/>
    </location>
</feature>
<dbReference type="InterPro" id="IPR010390">
    <property type="entry name" value="ABC-2_transporter-like"/>
</dbReference>
<proteinExistence type="predicted"/>
<sequence>MNLSSKLLKYGAIGRISLRNHFAYVLDFLIRSIFLIIIMYIFIQLWQTTYRGEGSQLIAGYSFEQIIWYILFAEALTMAFPSLCTRVEEEVKSGDVGYKLTRPFSYIGYHYMAYISEVTVRLLVNLAVGCALGFAFFGPPSFGWGWLGFFAMSFGAMTVNFMLNMALSLCAFWVEETRGLEFVYHKLLFTIGGMLMPLELFPAALQQVCRWLPFQAVLYFSAKTAVRWEEVHLAPMLTVQWAWVAVLALVVWLIYRKGVRKLNVNGG</sequence>
<evidence type="ECO:0000313" key="3">
    <source>
        <dbReference type="Proteomes" id="UP000028123"/>
    </source>
</evidence>
<dbReference type="Proteomes" id="UP000028123">
    <property type="component" value="Unassembled WGS sequence"/>
</dbReference>
<keyword evidence="1" id="KW-0472">Membrane</keyword>
<dbReference type="eggNOG" id="COG4587">
    <property type="taxonomic scope" value="Bacteria"/>
</dbReference>
<feature type="transmembrane region" description="Helical" evidence="1">
    <location>
        <begin position="144"/>
        <end position="174"/>
    </location>
</feature>
<name>A0A081P6W5_9BACL</name>
<feature type="transmembrane region" description="Helical" evidence="1">
    <location>
        <begin position="233"/>
        <end position="255"/>
    </location>
</feature>
<comment type="caution">
    <text evidence="2">The sequence shown here is derived from an EMBL/GenBank/DDBJ whole genome shotgun (WGS) entry which is preliminary data.</text>
</comment>
<feature type="transmembrane region" description="Helical" evidence="1">
    <location>
        <begin position="66"/>
        <end position="84"/>
    </location>
</feature>
<dbReference type="RefSeq" id="WP_200879191.1">
    <property type="nucleotide sequence ID" value="NZ_JNVM01000006.1"/>
</dbReference>
<dbReference type="EMBL" id="JNVM01000006">
    <property type="protein sequence ID" value="KEQ26438.1"/>
    <property type="molecule type" value="Genomic_DNA"/>
</dbReference>
<dbReference type="AlphaFoldDB" id="A0A081P6W5"/>
<accession>A0A081P6W5</accession>
<keyword evidence="1" id="KW-1133">Transmembrane helix</keyword>